<dbReference type="Proteomes" id="UP000662747">
    <property type="component" value="Chromosome"/>
</dbReference>
<sequence>MTPRYAAGPESLVDFKGRLAFGANFEDGTRSLWMSDGTRAGTTALRVFPPDSPPATNAHVANLTPAGDRFFFTVGDYSHGNELWLSDGTTSGTRLVADITPGTGDSLLSNLAAFGDTVTFFRTLEVAGSSSWRTELWRSDGSASGTVRIHDFGPGVEVDWRTARAGGVLVFFTRTEAGDLSVWRTDGTSTGTQLLRSLPPGGYGPADVNSAGALAFFTTSDAAGTTTVWKTDGTSAGTVRLYTFANDGRYPALMTVMGEYLYVTLSNSADQRLALFRLRVDGVGGKEHVATLPNPYAALPDASPYMSRFSATADRIYFEYAIGSSGPAPRDTQLWVTDGTKAGTRMLHRPLSLSDEYGSPIFAAESNLVFFAAYDSTTGIETWVTDGTVAGTHLLKDINPGATGSVPYSYTRVGQQVFFSAYDDTQASQLWTVPLVPGP</sequence>
<dbReference type="EMBL" id="CP071090">
    <property type="protein sequence ID" value="QSQ22953.1"/>
    <property type="molecule type" value="Genomic_DNA"/>
</dbReference>
<proteinExistence type="predicted"/>
<reference evidence="1 2" key="1">
    <citation type="submission" date="2021-02" db="EMBL/GenBank/DDBJ databases">
        <title>De Novo genome assembly of isolated myxobacteria.</title>
        <authorList>
            <person name="Stevens D.C."/>
        </authorList>
    </citation>
    <scope>NUCLEOTIDE SEQUENCE [LARGE SCALE GENOMIC DNA]</scope>
    <source>
        <strain evidence="2">SCPEA02</strain>
    </source>
</reference>
<keyword evidence="2" id="KW-1185">Reference proteome</keyword>
<dbReference type="SUPFAM" id="SSF82171">
    <property type="entry name" value="DPP6 N-terminal domain-like"/>
    <property type="match status" value="1"/>
</dbReference>
<protein>
    <recommendedName>
        <fullName evidence="3">Hyalin repeat protein</fullName>
    </recommendedName>
</protein>
<accession>A0ABX7NW71</accession>
<evidence type="ECO:0000313" key="2">
    <source>
        <dbReference type="Proteomes" id="UP000662747"/>
    </source>
</evidence>
<name>A0ABX7NW71_9BACT</name>
<evidence type="ECO:0008006" key="3">
    <source>
        <dbReference type="Google" id="ProtNLM"/>
    </source>
</evidence>
<organism evidence="1 2">
    <name type="scientific">Pyxidicoccus parkwayensis</name>
    <dbReference type="NCBI Taxonomy" id="2813578"/>
    <lineage>
        <taxon>Bacteria</taxon>
        <taxon>Pseudomonadati</taxon>
        <taxon>Myxococcota</taxon>
        <taxon>Myxococcia</taxon>
        <taxon>Myxococcales</taxon>
        <taxon>Cystobacterineae</taxon>
        <taxon>Myxococcaceae</taxon>
        <taxon>Pyxidicoccus</taxon>
    </lineage>
</organism>
<gene>
    <name evidence="1" type="ORF">JY651_49020</name>
</gene>
<evidence type="ECO:0000313" key="1">
    <source>
        <dbReference type="EMBL" id="QSQ22953.1"/>
    </source>
</evidence>
<dbReference type="RefSeq" id="WP_206724529.1">
    <property type="nucleotide sequence ID" value="NZ_CP071090.1"/>
</dbReference>